<dbReference type="SUPFAM" id="SSF56801">
    <property type="entry name" value="Acetyl-CoA synthetase-like"/>
    <property type="match status" value="1"/>
</dbReference>
<reference evidence="3 4" key="1">
    <citation type="journal article" date="2020" name="Microorganisms">
        <title>Osmotic Adaptation and Compatible Solute Biosynthesis of Phototrophic Bacteria as Revealed from Genome Analyses.</title>
        <authorList>
            <person name="Imhoff J.F."/>
            <person name="Rahn T."/>
            <person name="Kunzel S."/>
            <person name="Keller A."/>
            <person name="Neulinger S.C."/>
        </authorList>
    </citation>
    <scope>NUCLEOTIDE SEQUENCE [LARGE SCALE GENOMIC DNA]</scope>
    <source>
        <strain evidence="3 4">DSM 15382</strain>
    </source>
</reference>
<dbReference type="InterPro" id="IPR000873">
    <property type="entry name" value="AMP-dep_synth/lig_dom"/>
</dbReference>
<feature type="domain" description="AMP-dependent synthetase/ligase" evidence="2">
    <location>
        <begin position="148"/>
        <end position="276"/>
    </location>
</feature>
<dbReference type="Gene3D" id="3.30.300.30">
    <property type="match status" value="1"/>
</dbReference>
<keyword evidence="4" id="KW-1185">Reference proteome</keyword>
<feature type="region of interest" description="Disordered" evidence="1">
    <location>
        <begin position="394"/>
        <end position="413"/>
    </location>
</feature>
<dbReference type="InterPro" id="IPR042099">
    <property type="entry name" value="ANL_N_sf"/>
</dbReference>
<protein>
    <submittedName>
        <fullName evidence="3">AMP-dependent synthetase</fullName>
    </submittedName>
</protein>
<evidence type="ECO:0000313" key="3">
    <source>
        <dbReference type="EMBL" id="MBK1658629.1"/>
    </source>
</evidence>
<dbReference type="EMBL" id="NRSG01000060">
    <property type="protein sequence ID" value="MBK1658629.1"/>
    <property type="molecule type" value="Genomic_DNA"/>
</dbReference>
<dbReference type="PANTHER" id="PTHR43845">
    <property type="entry name" value="BLR5969 PROTEIN"/>
    <property type="match status" value="1"/>
</dbReference>
<feature type="compositionally biased region" description="Basic and acidic residues" evidence="1">
    <location>
        <begin position="403"/>
        <end position="413"/>
    </location>
</feature>
<organism evidence="3 4">
    <name type="scientific">Paracraurococcus ruber</name>
    <dbReference type="NCBI Taxonomy" id="77675"/>
    <lineage>
        <taxon>Bacteria</taxon>
        <taxon>Pseudomonadati</taxon>
        <taxon>Pseudomonadota</taxon>
        <taxon>Alphaproteobacteria</taxon>
        <taxon>Acetobacterales</taxon>
        <taxon>Roseomonadaceae</taxon>
        <taxon>Paracraurococcus</taxon>
    </lineage>
</organism>
<dbReference type="RefSeq" id="WP_133218730.1">
    <property type="nucleotide sequence ID" value="NZ_NRSG01000060.1"/>
</dbReference>
<evidence type="ECO:0000259" key="2">
    <source>
        <dbReference type="Pfam" id="PF00501"/>
    </source>
</evidence>
<evidence type="ECO:0000256" key="1">
    <source>
        <dbReference type="SAM" id="MobiDB-lite"/>
    </source>
</evidence>
<dbReference type="Pfam" id="PF00501">
    <property type="entry name" value="AMP-binding"/>
    <property type="match status" value="1"/>
</dbReference>
<evidence type="ECO:0000313" key="4">
    <source>
        <dbReference type="Proteomes" id="UP000697995"/>
    </source>
</evidence>
<sequence>MTRDQAEFYDALETRSADARAAAMAALLPRVVEGARALPYYADALAGVDAQAVTDPATLARLPVTRKSLLVGQQAERPPFAGLAPAAGIARVFASPGPIYEAQPDTPDPWRFARALHATGLRAGDLVHNCFAYHFTPAGFMLDAGACALGCPVFPAGTGNTEMQARAAAHLRPRAYSGTPDFLKTILEKADELGLDLSFLTLGHVTGGAYLPTLRAWYAARGMTVLQSYGTADLGLIAYESAAREGLILDEGVLLEIVRPGTGDPLPDGEVGEVVVTTLDPRHPLLRFATGDLSAILPGASPCGRTNRRIKGWMGRADQAAKVRGMFVRPEQVAEVLRAVPAVAKARLVVSLEGDRDTMLLRAEATAPDDSLAARLAEALQAATKLRGQVELVPPGGLPNDGKVIDDTRPVPA</sequence>
<dbReference type="PANTHER" id="PTHR43845:SF1">
    <property type="entry name" value="BLR5969 PROTEIN"/>
    <property type="match status" value="1"/>
</dbReference>
<proteinExistence type="predicted"/>
<name>A0ABS1CW49_9PROT</name>
<dbReference type="InterPro" id="IPR045851">
    <property type="entry name" value="AMP-bd_C_sf"/>
</dbReference>
<gene>
    <name evidence="3" type="ORF">CKO45_10335</name>
</gene>
<dbReference type="Proteomes" id="UP000697995">
    <property type="component" value="Unassembled WGS sequence"/>
</dbReference>
<comment type="caution">
    <text evidence="3">The sequence shown here is derived from an EMBL/GenBank/DDBJ whole genome shotgun (WGS) entry which is preliminary data.</text>
</comment>
<accession>A0ABS1CW49</accession>
<dbReference type="Gene3D" id="3.40.50.12780">
    <property type="entry name" value="N-terminal domain of ligase-like"/>
    <property type="match status" value="1"/>
</dbReference>